<evidence type="ECO:0000313" key="1">
    <source>
        <dbReference type="EMBL" id="AAN02113.1"/>
    </source>
</evidence>
<dbReference type="EMBL" id="AY129339">
    <property type="protein sequence ID" value="AAN02113.1"/>
    <property type="molecule type" value="Genomic_DNA"/>
</dbReference>
<dbReference type="RefSeq" id="NP_818597.1">
    <property type="nucleotide sequence ID" value="NC_004689.1"/>
</dbReference>
<dbReference type="KEGG" id="vg:1260209"/>
<sequence length="79" mass="8735">MGITVPIPEEAKKALGRVDEMHSNLSAIRQLLETLVQQNAVLVEAFAALMDYEPDKTQAPGKVIRLRRVGEPHAAFEQP</sequence>
<gene>
    <name evidence="1" type="primary">59</name>
    <name evidence="1" type="ORF">PBI_BARNYARD_59</name>
</gene>
<reference evidence="1 2" key="1">
    <citation type="journal article" date="2003" name="Cell">
        <title>Origins of highly mosaic mycobacteriophage genomes.</title>
        <authorList>
            <person name="Pedulla M.L."/>
            <person name="Ford M.E."/>
            <person name="Houtz J.M."/>
            <person name="Karthikeyan T."/>
            <person name="Wadsworth C."/>
            <person name="Lewis J.A."/>
            <person name="Jacobs-Sera D."/>
            <person name="Falbo J."/>
            <person name="Gross J."/>
            <person name="Pannunzio N.R."/>
            <person name="Brucker W."/>
            <person name="Kumar V."/>
            <person name="Kandasamy J."/>
            <person name="Keenan L."/>
            <person name="Bardarov S."/>
            <person name="Kriakov J."/>
            <person name="Lawrence J.G."/>
            <person name="Jacobs W.R. Jr."/>
            <person name="Hendrix R.W."/>
            <person name="Hatfull G.F."/>
        </authorList>
    </citation>
    <scope>NUCLEOTIDE SEQUENCE</scope>
</reference>
<keyword evidence="2" id="KW-1185">Reference proteome</keyword>
<evidence type="ECO:0000313" key="2">
    <source>
        <dbReference type="Proteomes" id="UP000000731"/>
    </source>
</evidence>
<proteinExistence type="predicted"/>
<dbReference type="Proteomes" id="UP000000731">
    <property type="component" value="Segment"/>
</dbReference>
<protein>
    <submittedName>
        <fullName evidence="1">Uncharacterized protein</fullName>
    </submittedName>
</protein>
<organism evidence="1 2">
    <name type="scientific">Mycobacterium phage Barnyard</name>
    <dbReference type="NCBI Taxonomy" id="205880"/>
    <lineage>
        <taxon>Viruses</taxon>
        <taxon>Duplodnaviria</taxon>
        <taxon>Heunggongvirae</taxon>
        <taxon>Uroviricota</taxon>
        <taxon>Caudoviricetes</taxon>
        <taxon>Barnyardvirus</taxon>
        <taxon>Barnyardvirus barnyard</taxon>
    </lineage>
</organism>
<name>Q856B3_9CAUD</name>
<accession>Q856B3</accession>